<dbReference type="InterPro" id="IPR000085">
    <property type="entry name" value="RuvA"/>
</dbReference>
<dbReference type="OrthoDB" id="5293449at2"/>
<evidence type="ECO:0000256" key="5">
    <source>
        <dbReference type="ARBA" id="ARBA00023204"/>
    </source>
</evidence>
<comment type="subunit">
    <text evidence="6">Homotetramer. Forms an RuvA(8)-RuvB(12)-Holliday junction (HJ) complex. HJ DNA is sandwiched between 2 RuvA tetramers; dsDNA enters through RuvA and exits via RuvB. An RuvB hexamer assembles on each DNA strand where it exits the tetramer. Each RuvB hexamer is contacted by two RuvA subunits (via domain III) on 2 adjacent RuvB subunits; this complex drives branch migration. In the full resolvosome a probable DNA-RuvA(4)-RuvB(12)-RuvC(2) complex forms which resolves the HJ.</text>
</comment>
<name>A0A4P6HIH5_9BACT</name>
<keyword evidence="1 6" id="KW-0963">Cytoplasm</keyword>
<comment type="function">
    <text evidence="6">The RuvA-RuvB-RuvC complex processes Holliday junction (HJ) DNA during genetic recombination and DNA repair, while the RuvA-RuvB complex plays an important role in the rescue of blocked DNA replication forks via replication fork reversal (RFR). RuvA specifically binds to HJ cruciform DNA, conferring on it an open structure. The RuvB hexamer acts as an ATP-dependent pump, pulling dsDNA into and through the RuvAB complex. HJ branch migration allows RuvC to scan DNA until it finds its consensus sequence, where it cleaves and resolves the cruciform DNA.</text>
</comment>
<reference evidence="8 9" key="1">
    <citation type="submission" date="2018-02" db="EMBL/GenBank/DDBJ databases">
        <title>Genome sequence of Desulfovibrio carbinolicus DSM 3852.</title>
        <authorList>
            <person name="Wilbanks E."/>
            <person name="Skennerton C.T."/>
            <person name="Orphan V.J."/>
        </authorList>
    </citation>
    <scope>NUCLEOTIDE SEQUENCE [LARGE SCALE GENOMIC DNA]</scope>
    <source>
        <strain evidence="8 9">DSM 3852</strain>
    </source>
</reference>
<comment type="domain">
    <text evidence="6">Has three domains with a flexible linker between the domains II and III and assumes an 'L' shape. Domain III is highly mobile and contacts RuvB.</text>
</comment>
<organism evidence="8 9">
    <name type="scientific">Solidesulfovibrio carbinolicus</name>
    <dbReference type="NCBI Taxonomy" id="296842"/>
    <lineage>
        <taxon>Bacteria</taxon>
        <taxon>Pseudomonadati</taxon>
        <taxon>Thermodesulfobacteriota</taxon>
        <taxon>Desulfovibrionia</taxon>
        <taxon>Desulfovibrionales</taxon>
        <taxon>Desulfovibrionaceae</taxon>
        <taxon>Solidesulfovibrio</taxon>
    </lineage>
</organism>
<dbReference type="SMART" id="SM00278">
    <property type="entry name" value="HhH1"/>
    <property type="match status" value="2"/>
</dbReference>
<evidence type="ECO:0000256" key="4">
    <source>
        <dbReference type="ARBA" id="ARBA00023172"/>
    </source>
</evidence>
<dbReference type="RefSeq" id="WP_129351009.1">
    <property type="nucleotide sequence ID" value="NZ_CP026538.1"/>
</dbReference>
<keyword evidence="9" id="KW-1185">Reference proteome</keyword>
<feature type="region of interest" description="Domain III" evidence="6">
    <location>
        <begin position="153"/>
        <end position="203"/>
    </location>
</feature>
<evidence type="ECO:0000313" key="8">
    <source>
        <dbReference type="EMBL" id="QAZ66951.1"/>
    </source>
</evidence>
<dbReference type="Pfam" id="PF01330">
    <property type="entry name" value="RuvA_N"/>
    <property type="match status" value="1"/>
</dbReference>
<sequence length="203" mass="21261">MIGYLEGRVVARRDRFAIVLTPGGVGYELEMPTPVAAALPAPGGQVSLFVHTVVREDALELFGFASLDDRETFRTLIGISKLGPRTALAILSHFTADDLLRVVASGDAEALVRVPGIGKKSAQRIFIELSYKLEGRAPAAGLAPSVPIPGGVAGDVVAGLTNLGYPEPEARQVAAEVLEAEPDLDVAAALRQALKRLAAAKQS</sequence>
<dbReference type="AlphaFoldDB" id="A0A4P6HIH5"/>
<dbReference type="InterPro" id="IPR011114">
    <property type="entry name" value="RuvA_C"/>
</dbReference>
<dbReference type="Gene3D" id="1.10.8.10">
    <property type="entry name" value="DNA helicase RuvA subunit, C-terminal domain"/>
    <property type="match status" value="1"/>
</dbReference>
<dbReference type="KEGG" id="dcb:C3Y92_06760"/>
<dbReference type="InterPro" id="IPR003583">
    <property type="entry name" value="Hlx-hairpin-Hlx_DNA-bd_motif"/>
</dbReference>
<keyword evidence="2 6" id="KW-0227">DNA damage</keyword>
<dbReference type="InterPro" id="IPR010994">
    <property type="entry name" value="RuvA_2-like"/>
</dbReference>
<dbReference type="GO" id="GO:0005737">
    <property type="term" value="C:cytoplasm"/>
    <property type="evidence" value="ECO:0007669"/>
    <property type="project" value="UniProtKB-SubCell"/>
</dbReference>
<evidence type="ECO:0000259" key="7">
    <source>
        <dbReference type="SMART" id="SM00278"/>
    </source>
</evidence>
<keyword evidence="5 6" id="KW-0234">DNA repair</keyword>
<dbReference type="Pfam" id="PF14520">
    <property type="entry name" value="HHH_5"/>
    <property type="match status" value="1"/>
</dbReference>
<dbReference type="GO" id="GO:0005524">
    <property type="term" value="F:ATP binding"/>
    <property type="evidence" value="ECO:0007669"/>
    <property type="project" value="InterPro"/>
</dbReference>
<keyword evidence="4 6" id="KW-0233">DNA recombination</keyword>
<dbReference type="GO" id="GO:0048476">
    <property type="term" value="C:Holliday junction resolvase complex"/>
    <property type="evidence" value="ECO:0007669"/>
    <property type="project" value="UniProtKB-UniRule"/>
</dbReference>
<feature type="domain" description="Helix-hairpin-helix DNA-binding motif class 1" evidence="7">
    <location>
        <begin position="109"/>
        <end position="128"/>
    </location>
</feature>
<dbReference type="Gene3D" id="1.10.150.20">
    <property type="entry name" value="5' to 3' exonuclease, C-terminal subdomain"/>
    <property type="match status" value="1"/>
</dbReference>
<evidence type="ECO:0000313" key="9">
    <source>
        <dbReference type="Proteomes" id="UP000293296"/>
    </source>
</evidence>
<evidence type="ECO:0000256" key="3">
    <source>
        <dbReference type="ARBA" id="ARBA00023125"/>
    </source>
</evidence>
<evidence type="ECO:0000256" key="1">
    <source>
        <dbReference type="ARBA" id="ARBA00022490"/>
    </source>
</evidence>
<dbReference type="InterPro" id="IPR013849">
    <property type="entry name" value="DNA_helicase_Holl-junc_RuvA_I"/>
</dbReference>
<dbReference type="CDD" id="cd14332">
    <property type="entry name" value="UBA_RuvA_C"/>
    <property type="match status" value="1"/>
</dbReference>
<dbReference type="GO" id="GO:0006310">
    <property type="term" value="P:DNA recombination"/>
    <property type="evidence" value="ECO:0007669"/>
    <property type="project" value="UniProtKB-UniRule"/>
</dbReference>
<gene>
    <name evidence="6" type="primary">ruvA</name>
    <name evidence="8" type="ORF">C3Y92_06760</name>
</gene>
<dbReference type="Pfam" id="PF07499">
    <property type="entry name" value="RuvA_C"/>
    <property type="match status" value="1"/>
</dbReference>
<dbReference type="InterPro" id="IPR036267">
    <property type="entry name" value="RuvA_C_sf"/>
</dbReference>
<protein>
    <recommendedName>
        <fullName evidence="6">Holliday junction branch migration complex subunit RuvA</fullName>
    </recommendedName>
</protein>
<comment type="similarity">
    <text evidence="6">Belongs to the RuvA family.</text>
</comment>
<dbReference type="SUPFAM" id="SSF46929">
    <property type="entry name" value="DNA helicase RuvA subunit, C-terminal domain"/>
    <property type="match status" value="1"/>
</dbReference>
<evidence type="ECO:0000256" key="2">
    <source>
        <dbReference type="ARBA" id="ARBA00022763"/>
    </source>
</evidence>
<dbReference type="InterPro" id="IPR012340">
    <property type="entry name" value="NA-bd_OB-fold"/>
</dbReference>
<proteinExistence type="inferred from homology"/>
<dbReference type="Gene3D" id="2.40.50.140">
    <property type="entry name" value="Nucleic acid-binding proteins"/>
    <property type="match status" value="1"/>
</dbReference>
<evidence type="ECO:0000256" key="6">
    <source>
        <dbReference type="HAMAP-Rule" id="MF_00031"/>
    </source>
</evidence>
<dbReference type="HAMAP" id="MF_00031">
    <property type="entry name" value="DNA_HJ_migration_RuvA"/>
    <property type="match status" value="1"/>
</dbReference>
<dbReference type="Proteomes" id="UP000293296">
    <property type="component" value="Chromosome"/>
</dbReference>
<dbReference type="SUPFAM" id="SSF50249">
    <property type="entry name" value="Nucleic acid-binding proteins"/>
    <property type="match status" value="1"/>
</dbReference>
<dbReference type="GO" id="GO:0000400">
    <property type="term" value="F:four-way junction DNA binding"/>
    <property type="evidence" value="ECO:0007669"/>
    <property type="project" value="UniProtKB-UniRule"/>
</dbReference>
<dbReference type="GO" id="GO:0006281">
    <property type="term" value="P:DNA repair"/>
    <property type="evidence" value="ECO:0007669"/>
    <property type="project" value="UniProtKB-UniRule"/>
</dbReference>
<keyword evidence="3 6" id="KW-0238">DNA-binding</keyword>
<comment type="caution">
    <text evidence="6">Lacks conserved residue(s) required for the propagation of feature annotation.</text>
</comment>
<accession>A0A4P6HIH5</accession>
<comment type="subcellular location">
    <subcellularLocation>
        <location evidence="6">Cytoplasm</location>
    </subcellularLocation>
</comment>
<dbReference type="NCBIfam" id="TIGR00084">
    <property type="entry name" value="ruvA"/>
    <property type="match status" value="1"/>
</dbReference>
<dbReference type="EMBL" id="CP026538">
    <property type="protein sequence ID" value="QAZ66951.1"/>
    <property type="molecule type" value="Genomic_DNA"/>
</dbReference>
<dbReference type="GO" id="GO:0009379">
    <property type="term" value="C:Holliday junction helicase complex"/>
    <property type="evidence" value="ECO:0007669"/>
    <property type="project" value="InterPro"/>
</dbReference>
<feature type="domain" description="Helix-hairpin-helix DNA-binding motif class 1" evidence="7">
    <location>
        <begin position="74"/>
        <end position="93"/>
    </location>
</feature>
<dbReference type="SUPFAM" id="SSF47781">
    <property type="entry name" value="RuvA domain 2-like"/>
    <property type="match status" value="1"/>
</dbReference>
<dbReference type="GO" id="GO:0009378">
    <property type="term" value="F:four-way junction helicase activity"/>
    <property type="evidence" value="ECO:0007669"/>
    <property type="project" value="InterPro"/>
</dbReference>